<evidence type="ECO:0000256" key="2">
    <source>
        <dbReference type="SAM" id="Phobius"/>
    </source>
</evidence>
<feature type="region of interest" description="Disordered" evidence="1">
    <location>
        <begin position="36"/>
        <end position="67"/>
    </location>
</feature>
<evidence type="ECO:0000313" key="4">
    <source>
        <dbReference type="Proteomes" id="UP000317722"/>
    </source>
</evidence>
<gene>
    <name evidence="3" type="ORF">EAH86_17085</name>
</gene>
<dbReference type="AlphaFoldDB" id="A0A502CL35"/>
<accession>A0A502CL35</accession>
<reference evidence="3 4" key="1">
    <citation type="journal article" date="2019" name="Environ. Microbiol.">
        <title>Species interactions and distinct microbial communities in high Arctic permafrost affected cryosols are associated with the CH4 and CO2 gas fluxes.</title>
        <authorList>
            <person name="Altshuler I."/>
            <person name="Hamel J."/>
            <person name="Turney S."/>
            <person name="Magnuson E."/>
            <person name="Levesque R."/>
            <person name="Greer C."/>
            <person name="Whyte L.G."/>
        </authorList>
    </citation>
    <scope>NUCLEOTIDE SEQUENCE [LARGE SCALE GENOMIC DNA]</scope>
    <source>
        <strain evidence="3 4">S9.3A</strain>
    </source>
</reference>
<evidence type="ECO:0000313" key="3">
    <source>
        <dbReference type="EMBL" id="TPG13937.1"/>
    </source>
</evidence>
<name>A0A502CL35_9MICO</name>
<keyword evidence="4" id="KW-1185">Reference proteome</keyword>
<dbReference type="EMBL" id="RCZM01000006">
    <property type="protein sequence ID" value="TPG13937.1"/>
    <property type="molecule type" value="Genomic_DNA"/>
</dbReference>
<keyword evidence="2" id="KW-1133">Transmembrane helix</keyword>
<keyword evidence="2" id="KW-0812">Transmembrane</keyword>
<dbReference type="RefSeq" id="WP_140742950.1">
    <property type="nucleotide sequence ID" value="NZ_RCZM01000006.1"/>
</dbReference>
<organism evidence="3 4">
    <name type="scientific">Pedococcus bigeumensis</name>
    <dbReference type="NCBI Taxonomy" id="433644"/>
    <lineage>
        <taxon>Bacteria</taxon>
        <taxon>Bacillati</taxon>
        <taxon>Actinomycetota</taxon>
        <taxon>Actinomycetes</taxon>
        <taxon>Micrococcales</taxon>
        <taxon>Intrasporangiaceae</taxon>
        <taxon>Pedococcus</taxon>
    </lineage>
</organism>
<sequence>MSIFEVILFVIGAVAIVAVFAFGAVHVVRDKRTRDERRADEHGDIAPGKFKITPGISAGDDFGGIGG</sequence>
<evidence type="ECO:0000256" key="1">
    <source>
        <dbReference type="SAM" id="MobiDB-lite"/>
    </source>
</evidence>
<proteinExistence type="predicted"/>
<keyword evidence="2" id="KW-0472">Membrane</keyword>
<feature type="transmembrane region" description="Helical" evidence="2">
    <location>
        <begin position="6"/>
        <end position="28"/>
    </location>
</feature>
<dbReference type="Proteomes" id="UP000317722">
    <property type="component" value="Unassembled WGS sequence"/>
</dbReference>
<protein>
    <submittedName>
        <fullName evidence="3">Uncharacterized protein</fullName>
    </submittedName>
</protein>
<comment type="caution">
    <text evidence="3">The sequence shown here is derived from an EMBL/GenBank/DDBJ whole genome shotgun (WGS) entry which is preliminary data.</text>
</comment>